<gene>
    <name evidence="10" type="primary">ispE</name>
    <name evidence="13" type="ORF">CWE06_03800</name>
</gene>
<keyword evidence="5 10" id="KW-0547">Nucleotide-binding</keyword>
<evidence type="ECO:0000256" key="10">
    <source>
        <dbReference type="HAMAP-Rule" id="MF_00061"/>
    </source>
</evidence>
<dbReference type="PANTHER" id="PTHR43527:SF2">
    <property type="entry name" value="4-DIPHOSPHOCYTIDYL-2-C-METHYL-D-ERYTHRITOL KINASE, CHLOROPLASTIC"/>
    <property type="match status" value="1"/>
</dbReference>
<keyword evidence="4 10" id="KW-0808">Transferase</keyword>
<dbReference type="GO" id="GO:0050515">
    <property type="term" value="F:4-(cytidine 5'-diphospho)-2-C-methyl-D-erythritol kinase activity"/>
    <property type="evidence" value="ECO:0007669"/>
    <property type="project" value="UniProtKB-UniRule"/>
</dbReference>
<protein>
    <recommendedName>
        <fullName evidence="3 10">4-diphosphocytidyl-2-C-methyl-D-erythritol kinase</fullName>
        <shortName evidence="10">CMK</shortName>
        <ecNumber evidence="2 10">2.7.1.148</ecNumber>
    </recommendedName>
    <alternativeName>
        <fullName evidence="9 10">4-(cytidine-5'-diphospho)-2-C-methyl-D-erythritol kinase</fullName>
    </alternativeName>
</protein>
<evidence type="ECO:0000256" key="3">
    <source>
        <dbReference type="ARBA" id="ARBA00017473"/>
    </source>
</evidence>
<evidence type="ECO:0000256" key="1">
    <source>
        <dbReference type="ARBA" id="ARBA00009684"/>
    </source>
</evidence>
<dbReference type="SUPFAM" id="SSF54211">
    <property type="entry name" value="Ribosomal protein S5 domain 2-like"/>
    <property type="match status" value="1"/>
</dbReference>
<dbReference type="Pfam" id="PF00288">
    <property type="entry name" value="GHMP_kinases_N"/>
    <property type="match status" value="1"/>
</dbReference>
<evidence type="ECO:0000256" key="5">
    <source>
        <dbReference type="ARBA" id="ARBA00022741"/>
    </source>
</evidence>
<dbReference type="NCBIfam" id="NF011202">
    <property type="entry name" value="PRK14608.1"/>
    <property type="match status" value="1"/>
</dbReference>
<keyword evidence="8 10" id="KW-0414">Isoprene biosynthesis</keyword>
<dbReference type="Pfam" id="PF08544">
    <property type="entry name" value="GHMP_kinases_C"/>
    <property type="match status" value="1"/>
</dbReference>
<dbReference type="PIRSF" id="PIRSF010376">
    <property type="entry name" value="IspE"/>
    <property type="match status" value="1"/>
</dbReference>
<evidence type="ECO:0000256" key="2">
    <source>
        <dbReference type="ARBA" id="ARBA00012052"/>
    </source>
</evidence>
<reference evidence="13 14" key="1">
    <citation type="journal article" date="2011" name="Front. Microbiol.">
        <title>Genomic signatures of strain selection and enhancement in Bacillus atrophaeus var. globigii, a historical biowarfare simulant.</title>
        <authorList>
            <person name="Gibbons H.S."/>
            <person name="Broomall S.M."/>
            <person name="McNew L.A."/>
            <person name="Daligault H."/>
            <person name="Chapman C."/>
            <person name="Bruce D."/>
            <person name="Karavis M."/>
            <person name="Krepps M."/>
            <person name="McGregor P.A."/>
            <person name="Hong C."/>
            <person name="Park K.H."/>
            <person name="Akmal A."/>
            <person name="Feldman A."/>
            <person name="Lin J.S."/>
            <person name="Chang W.E."/>
            <person name="Higgs B.W."/>
            <person name="Demirev P."/>
            <person name="Lindquist J."/>
            <person name="Liem A."/>
            <person name="Fochler E."/>
            <person name="Read T.D."/>
            <person name="Tapia R."/>
            <person name="Johnson S."/>
            <person name="Bishop-Lilly K.A."/>
            <person name="Detter C."/>
            <person name="Han C."/>
            <person name="Sozhamannan S."/>
            <person name="Rosenzweig C.N."/>
            <person name="Skowronski E.W."/>
        </authorList>
    </citation>
    <scope>NUCLEOTIDE SEQUENCE [LARGE SCALE GENOMIC DNA]</scope>
    <source>
        <strain evidence="13 14">AK5</strain>
    </source>
</reference>
<comment type="similarity">
    <text evidence="1 10">Belongs to the GHMP kinase family. IspE subfamily.</text>
</comment>
<dbReference type="EMBL" id="PIPI01000001">
    <property type="protein sequence ID" value="RUO21975.1"/>
    <property type="molecule type" value="Genomic_DNA"/>
</dbReference>
<evidence type="ECO:0000259" key="11">
    <source>
        <dbReference type="Pfam" id="PF00288"/>
    </source>
</evidence>
<dbReference type="InterPro" id="IPR004424">
    <property type="entry name" value="IspE"/>
</dbReference>
<evidence type="ECO:0000313" key="14">
    <source>
        <dbReference type="Proteomes" id="UP000288212"/>
    </source>
</evidence>
<dbReference type="SUPFAM" id="SSF55060">
    <property type="entry name" value="GHMP Kinase, C-terminal domain"/>
    <property type="match status" value="1"/>
</dbReference>
<dbReference type="Gene3D" id="3.30.70.890">
    <property type="entry name" value="GHMP kinase, C-terminal domain"/>
    <property type="match status" value="1"/>
</dbReference>
<feature type="active site" evidence="10">
    <location>
        <position position="11"/>
    </location>
</feature>
<dbReference type="GO" id="GO:0019288">
    <property type="term" value="P:isopentenyl diphosphate biosynthetic process, methylerythritol 4-phosphate pathway"/>
    <property type="evidence" value="ECO:0007669"/>
    <property type="project" value="UniProtKB-UniRule"/>
</dbReference>
<name>A0A432VZ89_9GAMM</name>
<feature type="active site" evidence="10">
    <location>
        <position position="138"/>
    </location>
</feature>
<keyword evidence="7 10" id="KW-0067">ATP-binding</keyword>
<feature type="domain" description="GHMP kinase C-terminal" evidence="12">
    <location>
        <begin position="213"/>
        <end position="268"/>
    </location>
</feature>
<dbReference type="PANTHER" id="PTHR43527">
    <property type="entry name" value="4-DIPHOSPHOCYTIDYL-2-C-METHYL-D-ERYTHRITOL KINASE, CHLOROPLASTIC"/>
    <property type="match status" value="1"/>
</dbReference>
<evidence type="ECO:0000256" key="9">
    <source>
        <dbReference type="ARBA" id="ARBA00032554"/>
    </source>
</evidence>
<dbReference type="InterPro" id="IPR020568">
    <property type="entry name" value="Ribosomal_Su5_D2-typ_SF"/>
</dbReference>
<dbReference type="Gene3D" id="3.30.230.10">
    <property type="match status" value="1"/>
</dbReference>
<comment type="catalytic activity">
    <reaction evidence="10">
        <text>4-CDP-2-C-methyl-D-erythritol + ATP = 4-CDP-2-C-methyl-D-erythritol 2-phosphate + ADP + H(+)</text>
        <dbReference type="Rhea" id="RHEA:18437"/>
        <dbReference type="ChEBI" id="CHEBI:15378"/>
        <dbReference type="ChEBI" id="CHEBI:30616"/>
        <dbReference type="ChEBI" id="CHEBI:57823"/>
        <dbReference type="ChEBI" id="CHEBI:57919"/>
        <dbReference type="ChEBI" id="CHEBI:456216"/>
        <dbReference type="EC" id="2.7.1.148"/>
    </reaction>
</comment>
<sequence length="291" mass="31580">MKQLTLPAPAKLNLFLHITGRRDNGYHELETLFQFLTIADTLEFTLNDDGVIRLNSDSPEPIALADNLIYRAAQALQPYCANSKLGADIKLTKRLPMGGGVGGGSSDAATTLLALNQLWNLQLSPSKLAAIGLALGADVPVFVHGQATFARGVGEQFLPATPKESWYLVVHPQVHVSTAEIFQHSDLPRSTAKLPEPTRHCSDLAWLELHNDCEKLVCSLNPQVASALEWLLKYAPSRLTGTGACVFAVFSTQQQAEQALRELPEQYRGFVAQGVNHSPAHVALAQALQSE</sequence>
<comment type="caution">
    <text evidence="13">The sequence shown here is derived from an EMBL/GenBank/DDBJ whole genome shotgun (WGS) entry which is preliminary data.</text>
</comment>
<dbReference type="AlphaFoldDB" id="A0A432VZ89"/>
<evidence type="ECO:0000256" key="6">
    <source>
        <dbReference type="ARBA" id="ARBA00022777"/>
    </source>
</evidence>
<comment type="pathway">
    <text evidence="10">Isoprenoid biosynthesis; isopentenyl diphosphate biosynthesis via DXP pathway; isopentenyl diphosphate from 1-deoxy-D-xylulose 5-phosphate: step 3/6.</text>
</comment>
<feature type="binding site" evidence="10">
    <location>
        <begin position="96"/>
        <end position="106"/>
    </location>
    <ligand>
        <name>ATP</name>
        <dbReference type="ChEBI" id="CHEBI:30616"/>
    </ligand>
</feature>
<comment type="function">
    <text evidence="10">Catalyzes the phosphorylation of the position 2 hydroxy group of 4-diphosphocytidyl-2C-methyl-D-erythritol.</text>
</comment>
<organism evidence="13 14">
    <name type="scientific">Aliidiomarina haloalkalitolerans</name>
    <dbReference type="NCBI Taxonomy" id="859059"/>
    <lineage>
        <taxon>Bacteria</taxon>
        <taxon>Pseudomonadati</taxon>
        <taxon>Pseudomonadota</taxon>
        <taxon>Gammaproteobacteria</taxon>
        <taxon>Alteromonadales</taxon>
        <taxon>Idiomarinaceae</taxon>
        <taxon>Aliidiomarina</taxon>
    </lineage>
</organism>
<proteinExistence type="inferred from homology"/>
<dbReference type="UniPathway" id="UPA00056">
    <property type="reaction ID" value="UER00094"/>
</dbReference>
<keyword evidence="6 10" id="KW-0418">Kinase</keyword>
<dbReference type="InterPro" id="IPR036554">
    <property type="entry name" value="GHMP_kinase_C_sf"/>
</dbReference>
<evidence type="ECO:0000259" key="12">
    <source>
        <dbReference type="Pfam" id="PF08544"/>
    </source>
</evidence>
<evidence type="ECO:0000313" key="13">
    <source>
        <dbReference type="EMBL" id="RUO21975.1"/>
    </source>
</evidence>
<evidence type="ECO:0000256" key="8">
    <source>
        <dbReference type="ARBA" id="ARBA00023229"/>
    </source>
</evidence>
<dbReference type="InterPro" id="IPR006204">
    <property type="entry name" value="GHMP_kinase_N_dom"/>
</dbReference>
<dbReference type="NCBIfam" id="TIGR00154">
    <property type="entry name" value="ispE"/>
    <property type="match status" value="1"/>
</dbReference>
<dbReference type="HAMAP" id="MF_00061">
    <property type="entry name" value="IspE"/>
    <property type="match status" value="1"/>
</dbReference>
<dbReference type="RefSeq" id="WP_126791297.1">
    <property type="nucleotide sequence ID" value="NZ_PIPI01000001.1"/>
</dbReference>
<dbReference type="OrthoDB" id="9809438at2"/>
<accession>A0A432VZ89</accession>
<keyword evidence="14" id="KW-1185">Reference proteome</keyword>
<evidence type="ECO:0000256" key="7">
    <source>
        <dbReference type="ARBA" id="ARBA00022840"/>
    </source>
</evidence>
<evidence type="ECO:0000256" key="4">
    <source>
        <dbReference type="ARBA" id="ARBA00022679"/>
    </source>
</evidence>
<dbReference type="InterPro" id="IPR013750">
    <property type="entry name" value="GHMP_kinase_C_dom"/>
</dbReference>
<dbReference type="GO" id="GO:0016114">
    <property type="term" value="P:terpenoid biosynthetic process"/>
    <property type="evidence" value="ECO:0007669"/>
    <property type="project" value="UniProtKB-UniRule"/>
</dbReference>
<dbReference type="EC" id="2.7.1.148" evidence="2 10"/>
<dbReference type="GO" id="GO:0005524">
    <property type="term" value="F:ATP binding"/>
    <property type="evidence" value="ECO:0007669"/>
    <property type="project" value="UniProtKB-UniRule"/>
</dbReference>
<dbReference type="InterPro" id="IPR014721">
    <property type="entry name" value="Ribsml_uS5_D2-typ_fold_subgr"/>
</dbReference>
<feature type="domain" description="GHMP kinase N-terminal" evidence="11">
    <location>
        <begin position="67"/>
        <end position="146"/>
    </location>
</feature>
<dbReference type="Proteomes" id="UP000288212">
    <property type="component" value="Unassembled WGS sequence"/>
</dbReference>